<protein>
    <submittedName>
        <fullName evidence="1">Uncharacterized protein</fullName>
    </submittedName>
</protein>
<dbReference type="RefSeq" id="WP_145432977.1">
    <property type="nucleotide sequence ID" value="NZ_CP036339.1"/>
</dbReference>
<name>A0A517TYC5_9BACT</name>
<sequence>MNDKWQARSATRPPDWRYQLASADARKWRVRLRADADVETRRLTKCLTLLADAPDLSRTSVEASPDCRPYVEILAWRENRNLAARIEAIALARLPFVYAAKELKIDRENVRRYCFAFFDYWDRLDKRDYIIQY</sequence>
<proteinExistence type="predicted"/>
<keyword evidence="2" id="KW-1185">Reference proteome</keyword>
<dbReference type="AlphaFoldDB" id="A0A517TYC5"/>
<accession>A0A517TYC5</accession>
<evidence type="ECO:0000313" key="2">
    <source>
        <dbReference type="Proteomes" id="UP000317909"/>
    </source>
</evidence>
<dbReference type="Proteomes" id="UP000317909">
    <property type="component" value="Chromosome"/>
</dbReference>
<organism evidence="1 2">
    <name type="scientific">Lacipirellula limnantheis</name>
    <dbReference type="NCBI Taxonomy" id="2528024"/>
    <lineage>
        <taxon>Bacteria</taxon>
        <taxon>Pseudomonadati</taxon>
        <taxon>Planctomycetota</taxon>
        <taxon>Planctomycetia</taxon>
        <taxon>Pirellulales</taxon>
        <taxon>Lacipirellulaceae</taxon>
        <taxon>Lacipirellula</taxon>
    </lineage>
</organism>
<reference evidence="1 2" key="1">
    <citation type="submission" date="2019-02" db="EMBL/GenBank/DDBJ databases">
        <title>Deep-cultivation of Planctomycetes and their phenomic and genomic characterization uncovers novel biology.</title>
        <authorList>
            <person name="Wiegand S."/>
            <person name="Jogler M."/>
            <person name="Boedeker C."/>
            <person name="Pinto D."/>
            <person name="Vollmers J."/>
            <person name="Rivas-Marin E."/>
            <person name="Kohn T."/>
            <person name="Peeters S.H."/>
            <person name="Heuer A."/>
            <person name="Rast P."/>
            <person name="Oberbeckmann S."/>
            <person name="Bunk B."/>
            <person name="Jeske O."/>
            <person name="Meyerdierks A."/>
            <person name="Storesund J.E."/>
            <person name="Kallscheuer N."/>
            <person name="Luecker S."/>
            <person name="Lage O.M."/>
            <person name="Pohl T."/>
            <person name="Merkel B.J."/>
            <person name="Hornburger P."/>
            <person name="Mueller R.-W."/>
            <person name="Bruemmer F."/>
            <person name="Labrenz M."/>
            <person name="Spormann A.M."/>
            <person name="Op den Camp H."/>
            <person name="Overmann J."/>
            <person name="Amann R."/>
            <person name="Jetten M.S.M."/>
            <person name="Mascher T."/>
            <person name="Medema M.H."/>
            <person name="Devos D.P."/>
            <person name="Kaster A.-K."/>
            <person name="Ovreas L."/>
            <person name="Rohde M."/>
            <person name="Galperin M.Y."/>
            <person name="Jogler C."/>
        </authorList>
    </citation>
    <scope>NUCLEOTIDE SEQUENCE [LARGE SCALE GENOMIC DNA]</scope>
    <source>
        <strain evidence="1 2">I41</strain>
    </source>
</reference>
<gene>
    <name evidence="1" type="ORF">I41_25660</name>
</gene>
<evidence type="ECO:0000313" key="1">
    <source>
        <dbReference type="EMBL" id="QDT73377.1"/>
    </source>
</evidence>
<dbReference type="KEGG" id="llh:I41_25660"/>
<dbReference type="EMBL" id="CP036339">
    <property type="protein sequence ID" value="QDT73377.1"/>
    <property type="molecule type" value="Genomic_DNA"/>
</dbReference>